<dbReference type="GO" id="GO:0016887">
    <property type="term" value="F:ATP hydrolysis activity"/>
    <property type="evidence" value="ECO:0007669"/>
    <property type="project" value="InterPro"/>
</dbReference>
<dbReference type="SMART" id="SM00382">
    <property type="entry name" value="AAA"/>
    <property type="match status" value="1"/>
</dbReference>
<evidence type="ECO:0000256" key="4">
    <source>
        <dbReference type="ARBA" id="ARBA00022840"/>
    </source>
</evidence>
<evidence type="ECO:0000256" key="2">
    <source>
        <dbReference type="ARBA" id="ARBA00022448"/>
    </source>
</evidence>
<evidence type="ECO:0000259" key="5">
    <source>
        <dbReference type="PROSITE" id="PS50893"/>
    </source>
</evidence>
<keyword evidence="7" id="KW-1185">Reference proteome</keyword>
<keyword evidence="3" id="KW-0547">Nucleotide-binding</keyword>
<dbReference type="Gene3D" id="3.40.50.300">
    <property type="entry name" value="P-loop containing nucleotide triphosphate hydrolases"/>
    <property type="match status" value="1"/>
</dbReference>
<keyword evidence="2" id="KW-0813">Transport</keyword>
<dbReference type="InterPro" id="IPR017871">
    <property type="entry name" value="ABC_transporter-like_CS"/>
</dbReference>
<dbReference type="Proteomes" id="UP000680348">
    <property type="component" value="Unassembled WGS sequence"/>
</dbReference>
<gene>
    <name evidence="6" type="ORF">KEU06_07850</name>
</gene>
<dbReference type="GO" id="GO:0005524">
    <property type="term" value="F:ATP binding"/>
    <property type="evidence" value="ECO:0007669"/>
    <property type="project" value="UniProtKB-KW"/>
</dbReference>
<dbReference type="SUPFAM" id="SSF52540">
    <property type="entry name" value="P-loop containing nucleoside triphosphate hydrolases"/>
    <property type="match status" value="1"/>
</dbReference>
<dbReference type="AlphaFoldDB" id="A0A942E0U5"/>
<dbReference type="PANTHER" id="PTHR46743">
    <property type="entry name" value="TEICHOIC ACIDS EXPORT ATP-BINDING PROTEIN TAGH"/>
    <property type="match status" value="1"/>
</dbReference>
<keyword evidence="4 6" id="KW-0067">ATP-binding</keyword>
<reference evidence="6" key="1">
    <citation type="submission" date="2021-04" db="EMBL/GenBank/DDBJ databases">
        <title>Pseudaminobacter soli sp. nov., isolated from paddy soil contaminated by heavy metals.</title>
        <authorList>
            <person name="Zhang K."/>
        </authorList>
    </citation>
    <scope>NUCLEOTIDE SEQUENCE</scope>
    <source>
        <strain evidence="6">19-2017</strain>
    </source>
</reference>
<accession>A0A942E0U5</accession>
<comment type="similarity">
    <text evidence="1">Belongs to the ABC transporter superfamily.</text>
</comment>
<dbReference type="PROSITE" id="PS00211">
    <property type="entry name" value="ABC_TRANSPORTER_1"/>
    <property type="match status" value="1"/>
</dbReference>
<evidence type="ECO:0000256" key="1">
    <source>
        <dbReference type="ARBA" id="ARBA00005417"/>
    </source>
</evidence>
<dbReference type="EMBL" id="JAGWCR010000003">
    <property type="protein sequence ID" value="MBS3648540.1"/>
    <property type="molecule type" value="Genomic_DNA"/>
</dbReference>
<dbReference type="PROSITE" id="PS50893">
    <property type="entry name" value="ABC_TRANSPORTER_2"/>
    <property type="match status" value="1"/>
</dbReference>
<comment type="caution">
    <text evidence="6">The sequence shown here is derived from an EMBL/GenBank/DDBJ whole genome shotgun (WGS) entry which is preliminary data.</text>
</comment>
<evidence type="ECO:0000256" key="3">
    <source>
        <dbReference type="ARBA" id="ARBA00022741"/>
    </source>
</evidence>
<dbReference type="CDD" id="cd03220">
    <property type="entry name" value="ABC_KpsT_Wzt"/>
    <property type="match status" value="1"/>
</dbReference>
<evidence type="ECO:0000313" key="6">
    <source>
        <dbReference type="EMBL" id="MBS3648540.1"/>
    </source>
</evidence>
<dbReference type="GO" id="GO:0140359">
    <property type="term" value="F:ABC-type transporter activity"/>
    <property type="evidence" value="ECO:0007669"/>
    <property type="project" value="InterPro"/>
</dbReference>
<dbReference type="InterPro" id="IPR003593">
    <property type="entry name" value="AAA+_ATPase"/>
</dbReference>
<evidence type="ECO:0000313" key="7">
    <source>
        <dbReference type="Proteomes" id="UP000680348"/>
    </source>
</evidence>
<organism evidence="6 7">
    <name type="scientific">Pseudaminobacter soli</name>
    <name type="common">ex Zhang et al. 2022</name>
    <dbReference type="NCBI Taxonomy" id="2831468"/>
    <lineage>
        <taxon>Bacteria</taxon>
        <taxon>Pseudomonadati</taxon>
        <taxon>Pseudomonadota</taxon>
        <taxon>Alphaproteobacteria</taxon>
        <taxon>Hyphomicrobiales</taxon>
        <taxon>Phyllobacteriaceae</taxon>
        <taxon>Pseudaminobacter</taxon>
    </lineage>
</organism>
<dbReference type="PANTHER" id="PTHR46743:SF2">
    <property type="entry name" value="TEICHOIC ACIDS EXPORT ATP-BINDING PROTEIN TAGH"/>
    <property type="match status" value="1"/>
</dbReference>
<dbReference type="InterPro" id="IPR015860">
    <property type="entry name" value="ABC_transpr_TagH-like"/>
</dbReference>
<dbReference type="InterPro" id="IPR003439">
    <property type="entry name" value="ABC_transporter-like_ATP-bd"/>
</dbReference>
<protein>
    <submittedName>
        <fullName evidence="6">ABC transporter ATP-binding protein</fullName>
    </submittedName>
</protein>
<name>A0A942E0U5_9HYPH</name>
<proteinExistence type="inferred from homology"/>
<dbReference type="RefSeq" id="WP_188254084.1">
    <property type="nucleotide sequence ID" value="NZ_JABVCF010000003.1"/>
</dbReference>
<sequence length="232" mass="25441">MIRLVDVTKSYPAKRGRKTVLKGINAEFPPGRSTAIMGSNGAGKSTLMRLLSGAELPDTGKVERSSTISWPLGFSGGLHGSMTGYENLAFIARIYGQSYPEIRDFVEDFAEIGAFMDQPVRTYSSGMRARVAFGVSMAIKFDYYLIDEVIAVGDPAFKRKCKIVLGERLKNSTVLLISHSRGIMKDFCQHGVVLEAGRLIQFSDMDEAIEYYESSADRPNARFASIQAAADA</sequence>
<dbReference type="InterPro" id="IPR027417">
    <property type="entry name" value="P-loop_NTPase"/>
</dbReference>
<dbReference type="InterPro" id="IPR050683">
    <property type="entry name" value="Bact_Polysacc_Export_ATP-bd"/>
</dbReference>
<dbReference type="Pfam" id="PF00005">
    <property type="entry name" value="ABC_tran"/>
    <property type="match status" value="1"/>
</dbReference>
<feature type="domain" description="ABC transporter" evidence="5">
    <location>
        <begin position="2"/>
        <end position="221"/>
    </location>
</feature>
<dbReference type="GO" id="GO:0016020">
    <property type="term" value="C:membrane"/>
    <property type="evidence" value="ECO:0007669"/>
    <property type="project" value="InterPro"/>
</dbReference>